<protein>
    <recommendedName>
        <fullName evidence="1">N-acetyltransferase domain-containing protein</fullName>
    </recommendedName>
</protein>
<dbReference type="Proteomes" id="UP000283269">
    <property type="component" value="Unassembled WGS sequence"/>
</dbReference>
<proteinExistence type="predicted"/>
<dbReference type="PANTHER" id="PTHR43441:SF5">
    <property type="entry name" value="FAMILY ACETYLTRANSFERASE, PUTATIVE-RELATED"/>
    <property type="match status" value="1"/>
</dbReference>
<comment type="caution">
    <text evidence="2">The sequence shown here is derived from an EMBL/GenBank/DDBJ whole genome shotgun (WGS) entry which is preliminary data.</text>
</comment>
<dbReference type="InterPro" id="IPR051908">
    <property type="entry name" value="Ribosomal_N-acetyltransferase"/>
</dbReference>
<dbReference type="GO" id="GO:1990189">
    <property type="term" value="F:protein N-terminal-serine acetyltransferase activity"/>
    <property type="evidence" value="ECO:0007669"/>
    <property type="project" value="TreeGrafter"/>
</dbReference>
<dbReference type="PROSITE" id="PS51186">
    <property type="entry name" value="GNAT"/>
    <property type="match status" value="1"/>
</dbReference>
<reference evidence="2 3" key="1">
    <citation type="journal article" date="2018" name="Evol. Lett.">
        <title>Horizontal gene cluster transfer increased hallucinogenic mushroom diversity.</title>
        <authorList>
            <person name="Reynolds H.T."/>
            <person name="Vijayakumar V."/>
            <person name="Gluck-Thaler E."/>
            <person name="Korotkin H.B."/>
            <person name="Matheny P.B."/>
            <person name="Slot J.C."/>
        </authorList>
    </citation>
    <scope>NUCLEOTIDE SEQUENCE [LARGE SCALE GENOMIC DNA]</scope>
    <source>
        <strain evidence="2 3">2631</strain>
    </source>
</reference>
<dbReference type="Gene3D" id="3.40.630.30">
    <property type="match status" value="1"/>
</dbReference>
<dbReference type="InParanoid" id="A0A409WII0"/>
<dbReference type="InterPro" id="IPR016181">
    <property type="entry name" value="Acyl_CoA_acyltransferase"/>
</dbReference>
<evidence type="ECO:0000259" key="1">
    <source>
        <dbReference type="PROSITE" id="PS51186"/>
    </source>
</evidence>
<dbReference type="AlphaFoldDB" id="A0A409WII0"/>
<accession>A0A409WII0</accession>
<keyword evidence="3" id="KW-1185">Reference proteome</keyword>
<evidence type="ECO:0000313" key="3">
    <source>
        <dbReference type="Proteomes" id="UP000283269"/>
    </source>
</evidence>
<gene>
    <name evidence="2" type="ORF">CVT25_011688</name>
</gene>
<dbReference type="SUPFAM" id="SSF55729">
    <property type="entry name" value="Acyl-CoA N-acyltransferases (Nat)"/>
    <property type="match status" value="1"/>
</dbReference>
<dbReference type="GO" id="GO:0008999">
    <property type="term" value="F:protein-N-terminal-alanine acetyltransferase activity"/>
    <property type="evidence" value="ECO:0007669"/>
    <property type="project" value="TreeGrafter"/>
</dbReference>
<feature type="domain" description="N-acetyltransferase" evidence="1">
    <location>
        <begin position="54"/>
        <end position="214"/>
    </location>
</feature>
<dbReference type="PANTHER" id="PTHR43441">
    <property type="entry name" value="RIBOSOMAL-PROTEIN-SERINE ACETYLTRANSFERASE"/>
    <property type="match status" value="1"/>
</dbReference>
<dbReference type="OrthoDB" id="41238at2759"/>
<dbReference type="EMBL" id="NHYD01003422">
    <property type="protein sequence ID" value="PPQ78317.1"/>
    <property type="molecule type" value="Genomic_DNA"/>
</dbReference>
<dbReference type="Pfam" id="PF13302">
    <property type="entry name" value="Acetyltransf_3"/>
    <property type="match status" value="1"/>
</dbReference>
<organism evidence="2 3">
    <name type="scientific">Psilocybe cyanescens</name>
    <dbReference type="NCBI Taxonomy" id="93625"/>
    <lineage>
        <taxon>Eukaryota</taxon>
        <taxon>Fungi</taxon>
        <taxon>Dikarya</taxon>
        <taxon>Basidiomycota</taxon>
        <taxon>Agaricomycotina</taxon>
        <taxon>Agaricomycetes</taxon>
        <taxon>Agaricomycetidae</taxon>
        <taxon>Agaricales</taxon>
        <taxon>Agaricineae</taxon>
        <taxon>Strophariaceae</taxon>
        <taxon>Psilocybe</taxon>
    </lineage>
</organism>
<evidence type="ECO:0000313" key="2">
    <source>
        <dbReference type="EMBL" id="PPQ78317.1"/>
    </source>
</evidence>
<dbReference type="InterPro" id="IPR000182">
    <property type="entry name" value="GNAT_dom"/>
</dbReference>
<name>A0A409WII0_PSICY</name>
<dbReference type="STRING" id="93625.A0A409WII0"/>
<sequence>MDTTPCDSNFCFPIPPSFESDRVKLTPLVPSEHAKPIFEQMQLYPQIFNLLPMEPFKDFDAFSVNFLANNIHKDTGSILFVIYDKTKASALSDAHPDIAADQGALAGIIGLTHSSPADLNTEIGCVVIFPPFQRTHVTTHSAGLLLQYALNLPSEQPGALGLRRVSWRANWLNKASVRTAERLGFKFETVLRWNRVFPVGKVHVGAGNGRKTRPGDPRADHPGVDSVVLGLCWDDWEDEAKEKVAAAMSRTV</sequence>